<dbReference type="EMBL" id="ML210982">
    <property type="protein sequence ID" value="TFK93437.1"/>
    <property type="molecule type" value="Genomic_DNA"/>
</dbReference>
<keyword evidence="3" id="KW-1185">Reference proteome</keyword>
<reference evidence="2 3" key="1">
    <citation type="journal article" date="2019" name="Nat. Ecol. Evol.">
        <title>Megaphylogeny resolves global patterns of mushroom evolution.</title>
        <authorList>
            <person name="Varga T."/>
            <person name="Krizsan K."/>
            <person name="Foldi C."/>
            <person name="Dima B."/>
            <person name="Sanchez-Garcia M."/>
            <person name="Sanchez-Ramirez S."/>
            <person name="Szollosi G.J."/>
            <person name="Szarkandi J.G."/>
            <person name="Papp V."/>
            <person name="Albert L."/>
            <person name="Andreopoulos W."/>
            <person name="Angelini C."/>
            <person name="Antonin V."/>
            <person name="Barry K.W."/>
            <person name="Bougher N.L."/>
            <person name="Buchanan P."/>
            <person name="Buyck B."/>
            <person name="Bense V."/>
            <person name="Catcheside P."/>
            <person name="Chovatia M."/>
            <person name="Cooper J."/>
            <person name="Damon W."/>
            <person name="Desjardin D."/>
            <person name="Finy P."/>
            <person name="Geml J."/>
            <person name="Haridas S."/>
            <person name="Hughes K."/>
            <person name="Justo A."/>
            <person name="Karasinski D."/>
            <person name="Kautmanova I."/>
            <person name="Kiss B."/>
            <person name="Kocsube S."/>
            <person name="Kotiranta H."/>
            <person name="LaButti K.M."/>
            <person name="Lechner B.E."/>
            <person name="Liimatainen K."/>
            <person name="Lipzen A."/>
            <person name="Lukacs Z."/>
            <person name="Mihaltcheva S."/>
            <person name="Morgado L.N."/>
            <person name="Niskanen T."/>
            <person name="Noordeloos M.E."/>
            <person name="Ohm R.A."/>
            <person name="Ortiz-Santana B."/>
            <person name="Ovrebo C."/>
            <person name="Racz N."/>
            <person name="Riley R."/>
            <person name="Savchenko A."/>
            <person name="Shiryaev A."/>
            <person name="Soop K."/>
            <person name="Spirin V."/>
            <person name="Szebenyi C."/>
            <person name="Tomsovsky M."/>
            <person name="Tulloss R.E."/>
            <person name="Uehling J."/>
            <person name="Grigoriev I.V."/>
            <person name="Vagvolgyi C."/>
            <person name="Papp T."/>
            <person name="Martin F.M."/>
            <person name="Miettinen O."/>
            <person name="Hibbett D.S."/>
            <person name="Nagy L.G."/>
        </authorList>
    </citation>
    <scope>NUCLEOTIDE SEQUENCE [LARGE SCALE GENOMIC DNA]</scope>
    <source>
        <strain evidence="2 3">HHB13444</strain>
    </source>
</reference>
<evidence type="ECO:0000313" key="2">
    <source>
        <dbReference type="EMBL" id="TFK93437.1"/>
    </source>
</evidence>
<feature type="region of interest" description="Disordered" evidence="1">
    <location>
        <begin position="203"/>
        <end position="245"/>
    </location>
</feature>
<feature type="region of interest" description="Disordered" evidence="1">
    <location>
        <begin position="136"/>
        <end position="157"/>
    </location>
</feature>
<evidence type="ECO:0000256" key="1">
    <source>
        <dbReference type="SAM" id="MobiDB-lite"/>
    </source>
</evidence>
<organism evidence="2 3">
    <name type="scientific">Polyporus arcularius HHB13444</name>
    <dbReference type="NCBI Taxonomy" id="1314778"/>
    <lineage>
        <taxon>Eukaryota</taxon>
        <taxon>Fungi</taxon>
        <taxon>Dikarya</taxon>
        <taxon>Basidiomycota</taxon>
        <taxon>Agaricomycotina</taxon>
        <taxon>Agaricomycetes</taxon>
        <taxon>Polyporales</taxon>
        <taxon>Polyporaceae</taxon>
        <taxon>Polyporus</taxon>
    </lineage>
</organism>
<proteinExistence type="predicted"/>
<evidence type="ECO:0000313" key="3">
    <source>
        <dbReference type="Proteomes" id="UP000308197"/>
    </source>
</evidence>
<name>A0A5C3PXD4_9APHY</name>
<dbReference type="AlphaFoldDB" id="A0A5C3PXD4"/>
<protein>
    <submittedName>
        <fullName evidence="2">Uncharacterized protein</fullName>
    </submittedName>
</protein>
<accession>A0A5C3PXD4</accession>
<dbReference type="InParanoid" id="A0A5C3PXD4"/>
<dbReference type="Proteomes" id="UP000308197">
    <property type="component" value="Unassembled WGS sequence"/>
</dbReference>
<sequence>MVPPWGAYAARATTPRFSSSSPFQRSRPRLRRECFGRIQTHSRISPVTICAAGHSSGHLREDVGISDTPDVALASLVRYSRRGHPGRTSWCAASAVHDSASTATASCGLTRVIVLSAHGADSGRVRYHTRLPTCDAQSGTVIEGPGRTRRPAPRERAPGRVKDALFVSRHTVARPCLGMCGTSVGSGLSRGECSKLSRYLPHSQRYAPSRPSTSSEETAARTVAPNMRRGDSADLGQQPRKRAINPNLHYARAISRAQSSHV</sequence>
<gene>
    <name evidence="2" type="ORF">K466DRAFT_122801</name>
</gene>